<protein>
    <submittedName>
        <fullName evidence="1">Uncharacterized protein</fullName>
    </submittedName>
</protein>
<proteinExistence type="predicted"/>
<accession>A0A8J4A1Z7</accession>
<dbReference type="Proteomes" id="UP000635606">
    <property type="component" value="Unassembled WGS sequence"/>
</dbReference>
<organism evidence="1 2">
    <name type="scientific">Virgisporangium ochraceum</name>
    <dbReference type="NCBI Taxonomy" id="65505"/>
    <lineage>
        <taxon>Bacteria</taxon>
        <taxon>Bacillati</taxon>
        <taxon>Actinomycetota</taxon>
        <taxon>Actinomycetes</taxon>
        <taxon>Micromonosporales</taxon>
        <taxon>Micromonosporaceae</taxon>
        <taxon>Virgisporangium</taxon>
    </lineage>
</organism>
<name>A0A8J4A1Z7_9ACTN</name>
<dbReference type="RefSeq" id="WP_203931254.1">
    <property type="nucleotide sequence ID" value="NZ_BOPH01000088.1"/>
</dbReference>
<reference evidence="1" key="1">
    <citation type="submission" date="2021-01" db="EMBL/GenBank/DDBJ databases">
        <title>Whole genome shotgun sequence of Virgisporangium ochraceum NBRC 16418.</title>
        <authorList>
            <person name="Komaki H."/>
            <person name="Tamura T."/>
        </authorList>
    </citation>
    <scope>NUCLEOTIDE SEQUENCE</scope>
    <source>
        <strain evidence="1">NBRC 16418</strain>
    </source>
</reference>
<evidence type="ECO:0000313" key="2">
    <source>
        <dbReference type="Proteomes" id="UP000635606"/>
    </source>
</evidence>
<dbReference type="EMBL" id="BOPH01000088">
    <property type="protein sequence ID" value="GIJ71376.1"/>
    <property type="molecule type" value="Genomic_DNA"/>
</dbReference>
<comment type="caution">
    <text evidence="1">The sequence shown here is derived from an EMBL/GenBank/DDBJ whole genome shotgun (WGS) entry which is preliminary data.</text>
</comment>
<dbReference type="AlphaFoldDB" id="A0A8J4A1Z7"/>
<keyword evidence="2" id="KW-1185">Reference proteome</keyword>
<evidence type="ECO:0000313" key="1">
    <source>
        <dbReference type="EMBL" id="GIJ71376.1"/>
    </source>
</evidence>
<sequence>MTLEEARRLLAETAAPFEAAFIDHIFSNEPLEDGYEAADPPRRALLCDAAELLVMTGESGYRGNLTDAARVLGHCMDPQRLTRLVAGYRDGGRHIAEELSYILWRAAGSLSGTDLDVLQELFLASPANHLVVGRAVLDRRPAGPAWDALLVHITESEDPTWLATVCEFLTDKQVFEGEDRLSEWYARMRAKPLSLRRATAAKVTARPWGLLTELGLNR</sequence>
<gene>
    <name evidence="1" type="ORF">Voc01_062930</name>
</gene>